<reference evidence="1" key="1">
    <citation type="submission" date="2019-08" db="EMBL/GenBank/DDBJ databases">
        <authorList>
            <person name="Kucharzyk K."/>
            <person name="Murdoch R.W."/>
            <person name="Higgins S."/>
            <person name="Loffler F."/>
        </authorList>
    </citation>
    <scope>NUCLEOTIDE SEQUENCE</scope>
</reference>
<dbReference type="AlphaFoldDB" id="A0A644UCH6"/>
<gene>
    <name evidence="1" type="ORF">SDC9_22404</name>
</gene>
<dbReference type="EMBL" id="VSSQ01000098">
    <property type="protein sequence ID" value="MPL76559.1"/>
    <property type="molecule type" value="Genomic_DNA"/>
</dbReference>
<comment type="caution">
    <text evidence="1">The sequence shown here is derived from an EMBL/GenBank/DDBJ whole genome shotgun (WGS) entry which is preliminary data.</text>
</comment>
<name>A0A644UCH6_9ZZZZ</name>
<evidence type="ECO:0000313" key="1">
    <source>
        <dbReference type="EMBL" id="MPL76559.1"/>
    </source>
</evidence>
<sequence>MLFRKRNSWLCQDNVQLPNNSPQLCQGDVQLPNNTPQSRQGDVRLRKNSPRFCQGNVPLRQNNTSIMALFCSLPLGTKLDVRAGDRIWSGNFSGVSNCVITLAEAQLLSDSFKPIIGTKHSIRIPVSDISFVREGCIQRWPCVVKRNCNCHCIS</sequence>
<protein>
    <submittedName>
        <fullName evidence="1">Uncharacterized protein</fullName>
    </submittedName>
</protein>
<accession>A0A644UCH6</accession>
<proteinExistence type="predicted"/>
<organism evidence="1">
    <name type="scientific">bioreactor metagenome</name>
    <dbReference type="NCBI Taxonomy" id="1076179"/>
    <lineage>
        <taxon>unclassified sequences</taxon>
        <taxon>metagenomes</taxon>
        <taxon>ecological metagenomes</taxon>
    </lineage>
</organism>